<dbReference type="PANTHER" id="PTHR21624:SF1">
    <property type="entry name" value="ALKYLGLYCEROL MONOOXYGENASE"/>
    <property type="match status" value="1"/>
</dbReference>
<evidence type="ECO:0000256" key="7">
    <source>
        <dbReference type="SAM" id="Phobius"/>
    </source>
</evidence>
<evidence type="ECO:0000259" key="8">
    <source>
        <dbReference type="Pfam" id="PF04116"/>
    </source>
</evidence>
<organism evidence="9 10">
    <name type="scientific">Pseudoalteromonas aurantia 208</name>
    <dbReference type="NCBI Taxonomy" id="1314867"/>
    <lineage>
        <taxon>Bacteria</taxon>
        <taxon>Pseudomonadati</taxon>
        <taxon>Pseudomonadota</taxon>
        <taxon>Gammaproteobacteria</taxon>
        <taxon>Alteromonadales</taxon>
        <taxon>Pseudoalteromonadaceae</taxon>
        <taxon>Pseudoalteromonas</taxon>
    </lineage>
</organism>
<dbReference type="PANTHER" id="PTHR21624">
    <property type="entry name" value="STEROL DESATURASE-RELATED PROTEIN"/>
    <property type="match status" value="1"/>
</dbReference>
<name>A0ABR9EDW7_9GAMM</name>
<evidence type="ECO:0000256" key="5">
    <source>
        <dbReference type="ARBA" id="ARBA00023098"/>
    </source>
</evidence>
<gene>
    <name evidence="9" type="ORF">PAUR_a2981</name>
</gene>
<evidence type="ECO:0000313" key="10">
    <source>
        <dbReference type="Proteomes" id="UP000615755"/>
    </source>
</evidence>
<keyword evidence="10" id="KW-1185">Reference proteome</keyword>
<dbReference type="RefSeq" id="WP_192508353.1">
    <property type="nucleotide sequence ID" value="NZ_AQGV01000012.1"/>
</dbReference>
<feature type="domain" description="Fatty acid hydroxylase" evidence="8">
    <location>
        <begin position="81"/>
        <end position="212"/>
    </location>
</feature>
<keyword evidence="6 7" id="KW-0472">Membrane</keyword>
<dbReference type="InterPro" id="IPR006694">
    <property type="entry name" value="Fatty_acid_hydroxylase"/>
</dbReference>
<keyword evidence="3 7" id="KW-1133">Transmembrane helix</keyword>
<accession>A0ABR9EDW7</accession>
<keyword evidence="2 7" id="KW-0812">Transmembrane</keyword>
<feature type="transmembrane region" description="Helical" evidence="7">
    <location>
        <begin position="6"/>
        <end position="23"/>
    </location>
</feature>
<feature type="transmembrane region" description="Helical" evidence="7">
    <location>
        <begin position="35"/>
        <end position="62"/>
    </location>
</feature>
<evidence type="ECO:0000313" key="9">
    <source>
        <dbReference type="EMBL" id="MBE0369181.1"/>
    </source>
</evidence>
<protein>
    <recommendedName>
        <fullName evidence="8">Fatty acid hydroxylase domain-containing protein</fullName>
    </recommendedName>
</protein>
<evidence type="ECO:0000256" key="6">
    <source>
        <dbReference type="ARBA" id="ARBA00023136"/>
    </source>
</evidence>
<evidence type="ECO:0000256" key="3">
    <source>
        <dbReference type="ARBA" id="ARBA00022989"/>
    </source>
</evidence>
<reference evidence="9 10" key="1">
    <citation type="submission" date="2015-03" db="EMBL/GenBank/DDBJ databases">
        <title>Genome sequence of Pseudoalteromonas aurantia.</title>
        <authorList>
            <person name="Xie B.-B."/>
            <person name="Rong J.-C."/>
            <person name="Qin Q.-L."/>
            <person name="Zhang Y.-Z."/>
        </authorList>
    </citation>
    <scope>NUCLEOTIDE SEQUENCE [LARGE SCALE GENOMIC DNA]</scope>
    <source>
        <strain evidence="9 10">208</strain>
    </source>
</reference>
<evidence type="ECO:0000256" key="1">
    <source>
        <dbReference type="ARBA" id="ARBA00004127"/>
    </source>
</evidence>
<comment type="caution">
    <text evidence="9">The sequence shown here is derived from an EMBL/GenBank/DDBJ whole genome shotgun (WGS) entry which is preliminary data.</text>
</comment>
<evidence type="ECO:0000256" key="2">
    <source>
        <dbReference type="ARBA" id="ARBA00022692"/>
    </source>
</evidence>
<dbReference type="Pfam" id="PF04116">
    <property type="entry name" value="FA_hydroxylase"/>
    <property type="match status" value="1"/>
</dbReference>
<dbReference type="EMBL" id="AQGV01000012">
    <property type="protein sequence ID" value="MBE0369181.1"/>
    <property type="molecule type" value="Genomic_DNA"/>
</dbReference>
<comment type="subcellular location">
    <subcellularLocation>
        <location evidence="1">Endomembrane system</location>
        <topology evidence="1">Multi-pass membrane protein</topology>
    </subcellularLocation>
</comment>
<proteinExistence type="predicted"/>
<dbReference type="InterPro" id="IPR051689">
    <property type="entry name" value="Sterol_desaturase/TMEM195"/>
</dbReference>
<sequence length="271" mass="31658">MKVEYILILLSPLFITAIMLERLKLKNKYSLKELCLNVSLALSHQIVDMLVMILLMPVLIWLHLNFSLFSFEVSFLAVLPAFVLQDFLYYWFHRASHQCAWLWSAHVVHHSSLHMNFSTALRQSLFYPLTGMWLFWIPLILIGYPPQFVFSLVALNLAFQFFIHTELGPELKYVGSIFNTPHHHCIHHATNPHCIDKNYAGVLIIWDKLFGTFQTHNPNEVLVFGVNEHHYSMSFLDVIFTPWGILFNNLKKQKNVRNIIKTLFGAPLKHK</sequence>
<evidence type="ECO:0000256" key="4">
    <source>
        <dbReference type="ARBA" id="ARBA00023002"/>
    </source>
</evidence>
<keyword evidence="5" id="KW-0443">Lipid metabolism</keyword>
<keyword evidence="4" id="KW-0560">Oxidoreductase</keyword>
<dbReference type="Proteomes" id="UP000615755">
    <property type="component" value="Unassembled WGS sequence"/>
</dbReference>
<feature type="transmembrane region" description="Helical" evidence="7">
    <location>
        <begin position="68"/>
        <end position="92"/>
    </location>
</feature>